<dbReference type="GO" id="GO:0009360">
    <property type="term" value="C:DNA polymerase III complex"/>
    <property type="evidence" value="ECO:0007669"/>
    <property type="project" value="TreeGrafter"/>
</dbReference>
<dbReference type="InterPro" id="IPR027417">
    <property type="entry name" value="P-loop_NTPase"/>
</dbReference>
<organism evidence="2 3">
    <name type="scientific">Inhella proteolytica</name>
    <dbReference type="NCBI Taxonomy" id="2795029"/>
    <lineage>
        <taxon>Bacteria</taxon>
        <taxon>Pseudomonadati</taxon>
        <taxon>Pseudomonadota</taxon>
        <taxon>Betaproteobacteria</taxon>
        <taxon>Burkholderiales</taxon>
        <taxon>Sphaerotilaceae</taxon>
        <taxon>Inhella</taxon>
    </lineage>
</organism>
<dbReference type="PANTHER" id="PTHR11669:SF8">
    <property type="entry name" value="DNA POLYMERASE III SUBUNIT DELTA"/>
    <property type="match status" value="1"/>
</dbReference>
<dbReference type="RefSeq" id="WP_198109248.1">
    <property type="nucleotide sequence ID" value="NZ_JAEDAK010000001.1"/>
</dbReference>
<dbReference type="Gene3D" id="3.40.50.300">
    <property type="entry name" value="P-loop containing nucleotide triphosphate hydrolases"/>
    <property type="match status" value="1"/>
</dbReference>
<keyword evidence="3" id="KW-1185">Reference proteome</keyword>
<proteinExistence type="predicted"/>
<dbReference type="EMBL" id="JAEDAK010000001">
    <property type="protein sequence ID" value="MBH9575645.1"/>
    <property type="molecule type" value="Genomic_DNA"/>
</dbReference>
<keyword evidence="2" id="KW-0808">Transferase</keyword>
<dbReference type="NCBIfam" id="TIGR00678">
    <property type="entry name" value="holB"/>
    <property type="match status" value="1"/>
</dbReference>
<evidence type="ECO:0000313" key="2">
    <source>
        <dbReference type="EMBL" id="MBH9575645.1"/>
    </source>
</evidence>
<feature type="compositionally biased region" description="Basic and acidic residues" evidence="1">
    <location>
        <begin position="323"/>
        <end position="336"/>
    </location>
</feature>
<dbReference type="EC" id="2.7.7.7" evidence="2"/>
<dbReference type="SUPFAM" id="SSF52540">
    <property type="entry name" value="P-loop containing nucleoside triphosphate hydrolases"/>
    <property type="match status" value="1"/>
</dbReference>
<accession>A0A931NGN7</accession>
<dbReference type="Proteomes" id="UP000613266">
    <property type="component" value="Unassembled WGS sequence"/>
</dbReference>
<reference evidence="2" key="1">
    <citation type="submission" date="2020-12" db="EMBL/GenBank/DDBJ databases">
        <title>The genome sequence of Inhella sp. 1Y17.</title>
        <authorList>
            <person name="Liu Y."/>
        </authorList>
    </citation>
    <scope>NUCLEOTIDE SEQUENCE</scope>
    <source>
        <strain evidence="2">1Y17</strain>
    </source>
</reference>
<sequence>MSGLPIFLQPALARALALGRAHAVLLSGPAGLGQLELARALAKAWLCETQAAGQPACGHCPSCHLVEQGSHPDLRWLMPAALRVELGFEEAPGEGKAKPSKEIRIDEVRGLQSFTQSTSGRGQAKVLAIHPAEAMNTVAANALLKTLEEPGSVLRFVLSCGAPEELLPTIRSRCQTLSLSVPEPALALAWLREQGLGEADAAALLRLAGGRPGQALQWARAGLGADRLAELPQLMLRGELGGWEALGPTLLVDLLGRLAHDQLRRSHGQEPLYFSAAHLPPPTASARLQRWATELREARAKGEHPLVPGLWMESLAAQAQRALKSDGRPAAADKRPALHSTL</sequence>
<name>A0A931NGN7_9BURK</name>
<evidence type="ECO:0000256" key="1">
    <source>
        <dbReference type="SAM" id="MobiDB-lite"/>
    </source>
</evidence>
<dbReference type="GO" id="GO:0003887">
    <property type="term" value="F:DNA-directed DNA polymerase activity"/>
    <property type="evidence" value="ECO:0007669"/>
    <property type="project" value="UniProtKB-EC"/>
</dbReference>
<dbReference type="AlphaFoldDB" id="A0A931NGN7"/>
<comment type="caution">
    <text evidence="2">The sequence shown here is derived from an EMBL/GenBank/DDBJ whole genome shotgun (WGS) entry which is preliminary data.</text>
</comment>
<keyword evidence="2" id="KW-0548">Nucleotidyltransferase</keyword>
<gene>
    <name evidence="2" type="primary">holB</name>
    <name evidence="2" type="ORF">I7X39_01880</name>
</gene>
<dbReference type="InterPro" id="IPR004622">
    <property type="entry name" value="DNA_pol_HolB"/>
</dbReference>
<dbReference type="GO" id="GO:0008408">
    <property type="term" value="F:3'-5' exonuclease activity"/>
    <property type="evidence" value="ECO:0007669"/>
    <property type="project" value="InterPro"/>
</dbReference>
<feature type="region of interest" description="Disordered" evidence="1">
    <location>
        <begin position="322"/>
        <end position="342"/>
    </location>
</feature>
<dbReference type="InterPro" id="IPR050238">
    <property type="entry name" value="DNA_Rep/Repair_Clamp_Loader"/>
</dbReference>
<dbReference type="GO" id="GO:0006261">
    <property type="term" value="P:DNA-templated DNA replication"/>
    <property type="evidence" value="ECO:0007669"/>
    <property type="project" value="TreeGrafter"/>
</dbReference>
<dbReference type="PANTHER" id="PTHR11669">
    <property type="entry name" value="REPLICATION FACTOR C / DNA POLYMERASE III GAMMA-TAU SUBUNIT"/>
    <property type="match status" value="1"/>
</dbReference>
<protein>
    <submittedName>
        <fullName evidence="2">DNA polymerase III subunit delta</fullName>
        <ecNumber evidence="2">2.7.7.7</ecNumber>
    </submittedName>
</protein>
<dbReference type="Pfam" id="PF13177">
    <property type="entry name" value="DNA_pol3_delta2"/>
    <property type="match status" value="1"/>
</dbReference>
<evidence type="ECO:0000313" key="3">
    <source>
        <dbReference type="Proteomes" id="UP000613266"/>
    </source>
</evidence>